<evidence type="ECO:0000313" key="3">
    <source>
        <dbReference type="Proteomes" id="UP001066276"/>
    </source>
</evidence>
<evidence type="ECO:0000256" key="1">
    <source>
        <dbReference type="SAM" id="MobiDB-lite"/>
    </source>
</evidence>
<keyword evidence="3" id="KW-1185">Reference proteome</keyword>
<reference evidence="2" key="1">
    <citation type="journal article" date="2022" name="bioRxiv">
        <title>Sequencing and chromosome-scale assembly of the giantPleurodeles waltlgenome.</title>
        <authorList>
            <person name="Brown T."/>
            <person name="Elewa A."/>
            <person name="Iarovenko S."/>
            <person name="Subramanian E."/>
            <person name="Araus A.J."/>
            <person name="Petzold A."/>
            <person name="Susuki M."/>
            <person name="Suzuki K.-i.T."/>
            <person name="Hayashi T."/>
            <person name="Toyoda A."/>
            <person name="Oliveira C."/>
            <person name="Osipova E."/>
            <person name="Leigh N.D."/>
            <person name="Simon A."/>
            <person name="Yun M.H."/>
        </authorList>
    </citation>
    <scope>NUCLEOTIDE SEQUENCE</scope>
    <source>
        <strain evidence="2">20211129_DDA</strain>
        <tissue evidence="2">Liver</tissue>
    </source>
</reference>
<organism evidence="2 3">
    <name type="scientific">Pleurodeles waltl</name>
    <name type="common">Iberian ribbed newt</name>
    <dbReference type="NCBI Taxonomy" id="8319"/>
    <lineage>
        <taxon>Eukaryota</taxon>
        <taxon>Metazoa</taxon>
        <taxon>Chordata</taxon>
        <taxon>Craniata</taxon>
        <taxon>Vertebrata</taxon>
        <taxon>Euteleostomi</taxon>
        <taxon>Amphibia</taxon>
        <taxon>Batrachia</taxon>
        <taxon>Caudata</taxon>
        <taxon>Salamandroidea</taxon>
        <taxon>Salamandridae</taxon>
        <taxon>Pleurodelinae</taxon>
        <taxon>Pleurodeles</taxon>
    </lineage>
</organism>
<gene>
    <name evidence="2" type="ORF">NDU88_000912</name>
</gene>
<protein>
    <submittedName>
        <fullName evidence="2">Uncharacterized protein</fullName>
    </submittedName>
</protein>
<dbReference type="Proteomes" id="UP001066276">
    <property type="component" value="Chromosome 1_2"/>
</dbReference>
<dbReference type="EMBL" id="JANPWB010000002">
    <property type="protein sequence ID" value="KAJ1205478.1"/>
    <property type="molecule type" value="Genomic_DNA"/>
</dbReference>
<accession>A0AAV7VYN8</accession>
<proteinExistence type="predicted"/>
<feature type="region of interest" description="Disordered" evidence="1">
    <location>
        <begin position="1"/>
        <end position="46"/>
    </location>
</feature>
<sequence>MSSSSTDAQFAATSGGGCATVRPLSRSHPHLRAPGGEGERAGRCVDPTSLRGAIGTHSLKFEAHVVLVGFAHPWPLKDDYNFLGLGDGHIS</sequence>
<feature type="compositionally biased region" description="Polar residues" evidence="1">
    <location>
        <begin position="1"/>
        <end position="12"/>
    </location>
</feature>
<name>A0AAV7VYN8_PLEWA</name>
<evidence type="ECO:0000313" key="2">
    <source>
        <dbReference type="EMBL" id="KAJ1205478.1"/>
    </source>
</evidence>
<comment type="caution">
    <text evidence="2">The sequence shown here is derived from an EMBL/GenBank/DDBJ whole genome shotgun (WGS) entry which is preliminary data.</text>
</comment>
<dbReference type="AlphaFoldDB" id="A0AAV7VYN8"/>